<comment type="miscellaneous">
    <text evidence="15">In the RecBCD complex, RecB has a slow 3'-5' helicase, an exonuclease activity and loads RecA onto ssDNA, RecD has a fast 5'-3' helicase activity, while RecC stimulates the ATPase and processivity of the RecB helicase and contributes to recognition of the Chi site.</text>
</comment>
<dbReference type="Pfam" id="PF13361">
    <property type="entry name" value="UvrD_C"/>
    <property type="match status" value="1"/>
</dbReference>
<keyword evidence="11 15" id="KW-0234">DNA repair</keyword>
<dbReference type="PROSITE" id="PS51217">
    <property type="entry name" value="UVRD_HELICASE_CTER"/>
    <property type="match status" value="1"/>
</dbReference>
<dbReference type="InterPro" id="IPR014016">
    <property type="entry name" value="UvrD-like_ATP-bd"/>
</dbReference>
<feature type="active site" description="For nuclease activity" evidence="15">
    <location>
        <position position="946"/>
    </location>
</feature>
<comment type="domain">
    <text evidence="15">The C-terminal domain has nuclease activity and interacts with RecD. It interacts with RecA, facilitating its loading onto ssDNA.</text>
</comment>
<evidence type="ECO:0000259" key="18">
    <source>
        <dbReference type="PROSITE" id="PS51217"/>
    </source>
</evidence>
<evidence type="ECO:0000256" key="1">
    <source>
        <dbReference type="ARBA" id="ARBA00022722"/>
    </source>
</evidence>
<feature type="binding site" evidence="16">
    <location>
        <begin position="19"/>
        <end position="26"/>
    </location>
    <ligand>
        <name>ATP</name>
        <dbReference type="ChEBI" id="CHEBI:30616"/>
    </ligand>
</feature>
<keyword evidence="9 15" id="KW-0460">Magnesium</keyword>
<keyword evidence="12 15" id="KW-0413">Isomerase</keyword>
<dbReference type="InterPro" id="IPR011335">
    <property type="entry name" value="Restrct_endonuc-II-like"/>
</dbReference>
<dbReference type="AlphaFoldDB" id="A0A1Q2CMG2"/>
<keyword evidence="10 15" id="KW-0238">DNA-binding</keyword>
<dbReference type="EC" id="5.6.2.4" evidence="15"/>
<dbReference type="InterPro" id="IPR000212">
    <property type="entry name" value="DNA_helicase_UvrD/REP"/>
</dbReference>
<name>A0A1Q2CMG2_9ACTN</name>
<evidence type="ECO:0000256" key="10">
    <source>
        <dbReference type="ARBA" id="ARBA00023125"/>
    </source>
</evidence>
<dbReference type="GO" id="GO:0008854">
    <property type="term" value="F:exodeoxyribonuclease V activity"/>
    <property type="evidence" value="ECO:0007669"/>
    <property type="project" value="UniProtKB-EC"/>
</dbReference>
<evidence type="ECO:0000256" key="9">
    <source>
        <dbReference type="ARBA" id="ARBA00022842"/>
    </source>
</evidence>
<dbReference type="GO" id="GO:0000287">
    <property type="term" value="F:magnesium ion binding"/>
    <property type="evidence" value="ECO:0007669"/>
    <property type="project" value="UniProtKB-UniRule"/>
</dbReference>
<dbReference type="Gene3D" id="3.90.320.10">
    <property type="match status" value="1"/>
</dbReference>
<dbReference type="Gene3D" id="1.10.486.10">
    <property type="entry name" value="PCRA, domain 4"/>
    <property type="match status" value="1"/>
</dbReference>
<dbReference type="Proteomes" id="UP000188145">
    <property type="component" value="Chromosome"/>
</dbReference>
<sequence>MHDFDLTGPLPTGTTLLEASAGTGKTYAIAALATRYLAERPDLDVTQLLMITFGNHAAGELRSRVFARLQATLRRLDAHLAGEQMDDPDPVDLLLAGTDAKVHRDRIATAVARYNEATILTTHAFCDAMLRELGVLADWDPAETIGPDDRELARQCASDTYLRLHRDQSDPPFDPRTALRIGEAACETALPLLPLDGPRHDYAVAVRELYAARKATEGICTFDDVIARLREALADPRTGGLAREHLAGRFPVVLVDEFQDTDPEQWDIIERAFVAPGRPTILIGDPKQSIYGFRGADLGSYLRARQGAEVFTMATNHRSDAPLVRGVVDLFGDMELGSAEVTVTPVTARHGARLTLPVEARVWLRRESADSLLAAGVDGLTAIERDLIRQVRNLLAHASLTTPSGTRALGPGDIAVLTRTTARARRVREALTEAGLSAVLTGSQSVWKQDSADDWQSLLRAMADPTQSHIRMAAMTPLVGSELGDLLSEGSQEPARVSTLVRELSLAFDTGGIGAVVTVLRSRANLDARVLAEADGARRLTDLLHIAELLDASGQRSLPGLLAVIAERRSGDDEADSIRIESDEPAIRVMTMHAAKGLEFPVVLLPETGGSHVRVAYPFSVIEANRRHLYVGEKPSHLDDIHKDVNRQNLEEELRLLYVGMTRAAHLTIAWHVSDNTRASSNGPLSTLLKRHGWRQSGTTTPIHLASVFDSLLDPTPPPGGTPPSAEGREPLALATLHRAVDHTWRRTSYSGLTQGLHEQVVRVVTDEADQLDLAPVHEVAPELLAASPMADLPAGAGFGTLVHEALERLDWAPERLTASAHELLAEIGPANGLDATQSGLLADALDLLCRTPLLPLTSTTLSGLPTSSRLPELDFDLPLADAGRPATLADLAALMAEHLGADDPLVDYPRRLASSEAAPAVLNGFLTGSIDAVLRLPDGRFAVVDYKTNRLSPTAADPLTLGHYTAPSMAEAMMQAHYPLQASLYCVALHRYLTLRLPGYDPAEHLGGVGYLFVRGMAGPDTPVVDGTACGVFGWFPPAAFVVATSDLLGGHRA</sequence>
<dbReference type="InterPro" id="IPR038726">
    <property type="entry name" value="PDDEXK_AddAB-type"/>
</dbReference>
<feature type="region of interest" description="DNA-binding and helicase activity, interacts with RecC" evidence="15">
    <location>
        <begin position="1"/>
        <end position="714"/>
    </location>
</feature>
<feature type="domain" description="UvrD-like helicase ATP-binding" evidence="17">
    <location>
        <begin position="1"/>
        <end position="320"/>
    </location>
</feature>
<evidence type="ECO:0000256" key="4">
    <source>
        <dbReference type="ARBA" id="ARBA00022763"/>
    </source>
</evidence>
<dbReference type="InterPro" id="IPR014017">
    <property type="entry name" value="DNA_helicase_UvrD-like_C"/>
</dbReference>
<dbReference type="InterPro" id="IPR027417">
    <property type="entry name" value="P-loop_NTPase"/>
</dbReference>
<dbReference type="PROSITE" id="PS51198">
    <property type="entry name" value="UVRD_HELICASE_ATP_BIND"/>
    <property type="match status" value="1"/>
</dbReference>
<dbReference type="GO" id="GO:0005524">
    <property type="term" value="F:ATP binding"/>
    <property type="evidence" value="ECO:0007669"/>
    <property type="project" value="UniProtKB-UniRule"/>
</dbReference>
<keyword evidence="8 15" id="KW-0067">ATP-binding</keyword>
<evidence type="ECO:0000256" key="7">
    <source>
        <dbReference type="ARBA" id="ARBA00022839"/>
    </source>
</evidence>
<keyword evidence="6 15" id="KW-0347">Helicase</keyword>
<evidence type="ECO:0000256" key="12">
    <source>
        <dbReference type="ARBA" id="ARBA00023235"/>
    </source>
</evidence>
<comment type="catalytic activity">
    <reaction evidence="14 15">
        <text>ATP + H2O = ADP + phosphate + H(+)</text>
        <dbReference type="Rhea" id="RHEA:13065"/>
        <dbReference type="ChEBI" id="CHEBI:15377"/>
        <dbReference type="ChEBI" id="CHEBI:15378"/>
        <dbReference type="ChEBI" id="CHEBI:30616"/>
        <dbReference type="ChEBI" id="CHEBI:43474"/>
        <dbReference type="ChEBI" id="CHEBI:456216"/>
        <dbReference type="EC" id="5.6.2.4"/>
    </reaction>
</comment>
<comment type="similarity">
    <text evidence="15">Belongs to the helicase family. UvrD subfamily.</text>
</comment>
<evidence type="ECO:0000256" key="2">
    <source>
        <dbReference type="ARBA" id="ARBA00022723"/>
    </source>
</evidence>
<evidence type="ECO:0000256" key="8">
    <source>
        <dbReference type="ARBA" id="ARBA00022840"/>
    </source>
</evidence>
<keyword evidence="5 15" id="KW-0378">Hydrolase</keyword>
<dbReference type="GO" id="GO:0009338">
    <property type="term" value="C:exodeoxyribonuclease V complex"/>
    <property type="evidence" value="ECO:0007669"/>
    <property type="project" value="TreeGrafter"/>
</dbReference>
<keyword evidence="4 15" id="KW-0227">DNA damage</keyword>
<gene>
    <name evidence="15" type="primary">recB</name>
    <name evidence="19" type="ORF">BW730_07080</name>
</gene>
<organism evidence="19 20">
    <name type="scientific">Tessaracoccus aquimaris</name>
    <dbReference type="NCBI Taxonomy" id="1332264"/>
    <lineage>
        <taxon>Bacteria</taxon>
        <taxon>Bacillati</taxon>
        <taxon>Actinomycetota</taxon>
        <taxon>Actinomycetes</taxon>
        <taxon>Propionibacteriales</taxon>
        <taxon>Propionibacteriaceae</taxon>
        <taxon>Tessaracoccus</taxon>
    </lineage>
</organism>
<keyword evidence="2 15" id="KW-0479">Metal-binding</keyword>
<dbReference type="GO" id="GO:0016887">
    <property type="term" value="F:ATP hydrolysis activity"/>
    <property type="evidence" value="ECO:0007669"/>
    <property type="project" value="RHEA"/>
</dbReference>
<dbReference type="GO" id="GO:0003677">
    <property type="term" value="F:DNA binding"/>
    <property type="evidence" value="ECO:0007669"/>
    <property type="project" value="UniProtKB-UniRule"/>
</dbReference>
<dbReference type="GO" id="GO:0043138">
    <property type="term" value="F:3'-5' DNA helicase activity"/>
    <property type="evidence" value="ECO:0007669"/>
    <property type="project" value="UniProtKB-UniRule"/>
</dbReference>
<evidence type="ECO:0000313" key="20">
    <source>
        <dbReference type="Proteomes" id="UP000188145"/>
    </source>
</evidence>
<dbReference type="Pfam" id="PF00580">
    <property type="entry name" value="UvrD-helicase"/>
    <property type="match status" value="1"/>
</dbReference>
<keyword evidence="7 15" id="KW-0269">Exonuclease</keyword>
<dbReference type="CDD" id="cd22352">
    <property type="entry name" value="RecB_C-like"/>
    <property type="match status" value="1"/>
</dbReference>
<dbReference type="InterPro" id="IPR004586">
    <property type="entry name" value="RecB"/>
</dbReference>
<dbReference type="RefSeq" id="WP_077685628.1">
    <property type="nucleotide sequence ID" value="NZ_CP019606.1"/>
</dbReference>
<dbReference type="SUPFAM" id="SSF52540">
    <property type="entry name" value="P-loop containing nucleoside triphosphate hydrolases"/>
    <property type="match status" value="1"/>
</dbReference>
<dbReference type="PANTHER" id="PTHR11070">
    <property type="entry name" value="UVRD / RECB / PCRA DNA HELICASE FAMILY MEMBER"/>
    <property type="match status" value="1"/>
</dbReference>
<comment type="catalytic activity">
    <reaction evidence="13 15">
        <text>Couples ATP hydrolysis with the unwinding of duplex DNA by translocating in the 3'-5' direction.</text>
        <dbReference type="EC" id="5.6.2.4"/>
    </reaction>
</comment>
<feature type="binding site" evidence="15">
    <location>
        <position position="804"/>
    </location>
    <ligand>
        <name>Mg(2+)</name>
        <dbReference type="ChEBI" id="CHEBI:18420"/>
    </ligand>
</feature>
<dbReference type="SUPFAM" id="SSF52980">
    <property type="entry name" value="Restriction endonuclease-like"/>
    <property type="match status" value="1"/>
</dbReference>
<evidence type="ECO:0000256" key="6">
    <source>
        <dbReference type="ARBA" id="ARBA00022806"/>
    </source>
</evidence>
<evidence type="ECO:0000256" key="16">
    <source>
        <dbReference type="PROSITE-ProRule" id="PRU00560"/>
    </source>
</evidence>
<dbReference type="EMBL" id="CP019606">
    <property type="protein sequence ID" value="AQP47299.1"/>
    <property type="molecule type" value="Genomic_DNA"/>
</dbReference>
<dbReference type="PANTHER" id="PTHR11070:SF23">
    <property type="entry name" value="RECBCD ENZYME SUBUNIT RECB"/>
    <property type="match status" value="1"/>
</dbReference>
<evidence type="ECO:0000256" key="3">
    <source>
        <dbReference type="ARBA" id="ARBA00022741"/>
    </source>
</evidence>
<comment type="catalytic activity">
    <reaction evidence="15">
        <text>Exonucleolytic cleavage (in the presence of ATP) in either 5'- to 3'- or 3'- to 5'-direction to yield 5'-phosphooligonucleotides.</text>
        <dbReference type="EC" id="3.1.11.5"/>
    </reaction>
</comment>
<comment type="domain">
    <text evidence="15">The N-terminal DNA-binding domain is a ssDNA-dependent ATPase and has ATP-dependent 3'-5' helicase function. This domain interacts with RecC.</text>
</comment>
<evidence type="ECO:0000256" key="13">
    <source>
        <dbReference type="ARBA" id="ARBA00034617"/>
    </source>
</evidence>
<evidence type="ECO:0000256" key="11">
    <source>
        <dbReference type="ARBA" id="ARBA00023204"/>
    </source>
</evidence>
<evidence type="ECO:0000256" key="5">
    <source>
        <dbReference type="ARBA" id="ARBA00022801"/>
    </source>
</evidence>
<comment type="cofactor">
    <cofactor evidence="15">
        <name>Mg(2+)</name>
        <dbReference type="ChEBI" id="CHEBI:18420"/>
    </cofactor>
    <text evidence="15">Binds 1 Mg(2+) ion per subunit.</text>
</comment>
<keyword evidence="3 15" id="KW-0547">Nucleotide-binding</keyword>
<dbReference type="GO" id="GO:0005829">
    <property type="term" value="C:cytosol"/>
    <property type="evidence" value="ECO:0007669"/>
    <property type="project" value="TreeGrafter"/>
</dbReference>
<evidence type="ECO:0000256" key="14">
    <source>
        <dbReference type="ARBA" id="ARBA00048988"/>
    </source>
</evidence>
<feature type="binding site" evidence="15">
    <location>
        <position position="946"/>
    </location>
    <ligand>
        <name>Mg(2+)</name>
        <dbReference type="ChEBI" id="CHEBI:18420"/>
    </ligand>
</feature>
<feature type="binding site" evidence="15">
    <location>
        <position position="932"/>
    </location>
    <ligand>
        <name>Mg(2+)</name>
        <dbReference type="ChEBI" id="CHEBI:18420"/>
    </ligand>
</feature>
<comment type="subunit">
    <text evidence="15">Heterotrimer of RecB, RecC and RecD. All subunits contribute to DNA-binding. Interacts with RecA.</text>
</comment>
<evidence type="ECO:0000256" key="15">
    <source>
        <dbReference type="HAMAP-Rule" id="MF_01485"/>
    </source>
</evidence>
<keyword evidence="1 15" id="KW-0540">Nuclease</keyword>
<evidence type="ECO:0000313" key="19">
    <source>
        <dbReference type="EMBL" id="AQP47299.1"/>
    </source>
</evidence>
<evidence type="ECO:0000259" key="17">
    <source>
        <dbReference type="PROSITE" id="PS51198"/>
    </source>
</evidence>
<dbReference type="Pfam" id="PF12705">
    <property type="entry name" value="PDDEXK_1"/>
    <property type="match status" value="1"/>
</dbReference>
<dbReference type="Gene3D" id="3.40.50.300">
    <property type="entry name" value="P-loop containing nucleotide triphosphate hydrolases"/>
    <property type="match status" value="2"/>
</dbReference>
<reference evidence="20" key="1">
    <citation type="submission" date="2017-02" db="EMBL/GenBank/DDBJ databases">
        <title>Tessaracoccus aquaemaris sp. nov., isolated from the intestine of a Korean rockfish, Sebastes schlegelii, in a marine aquaculture pond.</title>
        <authorList>
            <person name="Tak E.J."/>
            <person name="Bae J.-W."/>
        </authorList>
    </citation>
    <scope>NUCLEOTIDE SEQUENCE [LARGE SCALE GENOMIC DNA]</scope>
    <source>
        <strain evidence="20">NSG39</strain>
    </source>
</reference>
<dbReference type="STRING" id="1332264.BW730_07080"/>
<comment type="function">
    <text evidence="15">A helicase/nuclease that prepares dsDNA breaks (DSB) for recombinational DNA repair. Binds to DSBs and unwinds DNA via a highly rapid and processive ATP-dependent bidirectional helicase activity. Unwinds dsDNA until it encounters a Chi (crossover hotspot instigator) sequence from the 3' direction. Cuts ssDNA a few nucleotides 3' to the Chi site. The properties and activities of the enzyme are changed at Chi. The Chi-altered holoenzyme produces a long 3'-ssDNA overhang and facilitates RecA-binding to the ssDNA for homologous DNA recombination and repair. Holoenzyme degrades any linearized DNA that is unable to undergo homologous recombination. In the holoenzyme this subunit contributes ATPase, 3'-5' helicase, exonuclease activity and loads RecA onto ssDNA.</text>
</comment>
<dbReference type="InterPro" id="IPR011604">
    <property type="entry name" value="PDDEXK-like_dom_sf"/>
</dbReference>
<feature type="region of interest" description="Nuclease activity, interacts with RecD and RecA" evidence="15">
    <location>
        <begin position="744"/>
        <end position="1055"/>
    </location>
</feature>
<feature type="domain" description="UvrD-like helicase C-terminal" evidence="18">
    <location>
        <begin position="341"/>
        <end position="597"/>
    </location>
</feature>
<dbReference type="EC" id="3.1.11.5" evidence="15"/>
<accession>A0A1Q2CMG2</accession>
<proteinExistence type="inferred from homology"/>
<keyword evidence="20" id="KW-1185">Reference proteome</keyword>
<dbReference type="HAMAP" id="MF_01485">
    <property type="entry name" value="RecB"/>
    <property type="match status" value="1"/>
</dbReference>
<dbReference type="KEGG" id="tes:BW730_07080"/>
<protein>
    <recommendedName>
        <fullName evidence="15">RecBCD enzyme subunit RecB</fullName>
        <ecNumber evidence="15">3.1.11.5</ecNumber>
        <ecNumber evidence="15">5.6.2.4</ecNumber>
    </recommendedName>
    <alternativeName>
        <fullName evidence="15">DNA 3'-5' helicase subunit RecB</fullName>
    </alternativeName>
    <alternativeName>
        <fullName evidence="15">Exonuclease V subunit RecB</fullName>
        <shortName evidence="15">ExoV subunit RecB</shortName>
    </alternativeName>
    <alternativeName>
        <fullName evidence="15">Helicase/nuclease RecBCD subunit RecB</fullName>
    </alternativeName>
</protein>
<dbReference type="GO" id="GO:0000724">
    <property type="term" value="P:double-strand break repair via homologous recombination"/>
    <property type="evidence" value="ECO:0007669"/>
    <property type="project" value="UniProtKB-UniRule"/>
</dbReference>
<dbReference type="OrthoDB" id="9810135at2"/>